<keyword evidence="2" id="KW-0732">Signal</keyword>
<evidence type="ECO:0000256" key="2">
    <source>
        <dbReference type="SAM" id="SignalP"/>
    </source>
</evidence>
<evidence type="ECO:0000256" key="1">
    <source>
        <dbReference type="SAM" id="Phobius"/>
    </source>
</evidence>
<protein>
    <submittedName>
        <fullName evidence="3">Uncharacterized protein</fullName>
    </submittedName>
</protein>
<reference evidence="3 4" key="1">
    <citation type="submission" date="2019-03" db="EMBL/GenBank/DDBJ databases">
        <title>Genomic Encyclopedia of Type Strains, Phase IV (KMG-IV): sequencing the most valuable type-strain genomes for metagenomic binning, comparative biology and taxonomic classification.</title>
        <authorList>
            <person name="Goeker M."/>
        </authorList>
    </citation>
    <scope>NUCLEOTIDE SEQUENCE [LARGE SCALE GENOMIC DNA]</scope>
    <source>
        <strain evidence="3 4">DSM 23344</strain>
    </source>
</reference>
<proteinExistence type="predicted"/>
<feature type="transmembrane region" description="Helical" evidence="1">
    <location>
        <begin position="62"/>
        <end position="82"/>
    </location>
</feature>
<dbReference type="OrthoDB" id="5738292at2"/>
<name>A0A4R2L6S7_9GAMM</name>
<gene>
    <name evidence="3" type="ORF">EV688_101184</name>
</gene>
<keyword evidence="1" id="KW-0472">Membrane</keyword>
<sequence length="100" mass="10387">MKKLAKASQVAVLAALVSAPAFASGNAEEPVDLGNAFGGDIPVLERLDTQAMEDTRGRMPLLAIPLAIAGVDIGLMGLYWGIYVPTYGGTGSCTGCYQIR</sequence>
<dbReference type="EMBL" id="SLWX01000001">
    <property type="protein sequence ID" value="TCO78368.1"/>
    <property type="molecule type" value="Genomic_DNA"/>
</dbReference>
<organism evidence="3 4">
    <name type="scientific">Chromatocurvus halotolerans</name>
    <dbReference type="NCBI Taxonomy" id="1132028"/>
    <lineage>
        <taxon>Bacteria</taxon>
        <taxon>Pseudomonadati</taxon>
        <taxon>Pseudomonadota</taxon>
        <taxon>Gammaproteobacteria</taxon>
        <taxon>Cellvibrionales</taxon>
        <taxon>Halieaceae</taxon>
        <taxon>Chromatocurvus</taxon>
    </lineage>
</organism>
<keyword evidence="4" id="KW-1185">Reference proteome</keyword>
<feature type="signal peptide" evidence="2">
    <location>
        <begin position="1"/>
        <end position="23"/>
    </location>
</feature>
<dbReference type="Proteomes" id="UP000294980">
    <property type="component" value="Unassembled WGS sequence"/>
</dbReference>
<dbReference type="RefSeq" id="WP_117316446.1">
    <property type="nucleotide sequence ID" value="NZ_QQSW01000006.1"/>
</dbReference>
<dbReference type="AlphaFoldDB" id="A0A4R2L6S7"/>
<keyword evidence="1" id="KW-0812">Transmembrane</keyword>
<comment type="caution">
    <text evidence="3">The sequence shown here is derived from an EMBL/GenBank/DDBJ whole genome shotgun (WGS) entry which is preliminary data.</text>
</comment>
<keyword evidence="1" id="KW-1133">Transmembrane helix</keyword>
<feature type="chain" id="PRO_5020345559" evidence="2">
    <location>
        <begin position="24"/>
        <end position="100"/>
    </location>
</feature>
<accession>A0A4R2L6S7</accession>
<evidence type="ECO:0000313" key="3">
    <source>
        <dbReference type="EMBL" id="TCO78368.1"/>
    </source>
</evidence>
<evidence type="ECO:0000313" key="4">
    <source>
        <dbReference type="Proteomes" id="UP000294980"/>
    </source>
</evidence>